<accession>A0ABQ9U8T8</accession>
<evidence type="ECO:0000313" key="3">
    <source>
        <dbReference type="Proteomes" id="UP001266305"/>
    </source>
</evidence>
<organism evidence="2 3">
    <name type="scientific">Saguinus oedipus</name>
    <name type="common">Cotton-top tamarin</name>
    <name type="synonym">Oedipomidas oedipus</name>
    <dbReference type="NCBI Taxonomy" id="9490"/>
    <lineage>
        <taxon>Eukaryota</taxon>
        <taxon>Metazoa</taxon>
        <taxon>Chordata</taxon>
        <taxon>Craniata</taxon>
        <taxon>Vertebrata</taxon>
        <taxon>Euteleostomi</taxon>
        <taxon>Mammalia</taxon>
        <taxon>Eutheria</taxon>
        <taxon>Euarchontoglires</taxon>
        <taxon>Primates</taxon>
        <taxon>Haplorrhini</taxon>
        <taxon>Platyrrhini</taxon>
        <taxon>Cebidae</taxon>
        <taxon>Callitrichinae</taxon>
        <taxon>Saguinus</taxon>
    </lineage>
</organism>
<reference evidence="2 3" key="1">
    <citation type="submission" date="2023-05" db="EMBL/GenBank/DDBJ databases">
        <title>B98-5 Cell Line De Novo Hybrid Assembly: An Optical Mapping Approach.</title>
        <authorList>
            <person name="Kananen K."/>
            <person name="Auerbach J.A."/>
            <person name="Kautto E."/>
            <person name="Blachly J.S."/>
        </authorList>
    </citation>
    <scope>NUCLEOTIDE SEQUENCE [LARGE SCALE GENOMIC DNA]</scope>
    <source>
        <strain evidence="2">B95-8</strain>
        <tissue evidence="2">Cell line</tissue>
    </source>
</reference>
<keyword evidence="3" id="KW-1185">Reference proteome</keyword>
<dbReference type="Proteomes" id="UP001266305">
    <property type="component" value="Unassembled WGS sequence"/>
</dbReference>
<sequence length="107" mass="11077">MPCGLPKSQGRKPRAQAQNCSPPALPPLPRASKVISREVRSQYGGGTKSDHYVPVLVDTTLLHIRGGGSGGSARPRHRFIEVEAAGTVPSPVSPGAGLPPGRYLGCG</sequence>
<comment type="caution">
    <text evidence="2">The sequence shown here is derived from an EMBL/GenBank/DDBJ whole genome shotgun (WGS) entry which is preliminary data.</text>
</comment>
<gene>
    <name evidence="2" type="ORF">P7K49_029704</name>
</gene>
<proteinExistence type="predicted"/>
<feature type="region of interest" description="Disordered" evidence="1">
    <location>
        <begin position="1"/>
        <end position="32"/>
    </location>
</feature>
<evidence type="ECO:0000313" key="2">
    <source>
        <dbReference type="EMBL" id="KAK2093175.1"/>
    </source>
</evidence>
<dbReference type="EMBL" id="JASSZA010000015">
    <property type="protein sequence ID" value="KAK2093175.1"/>
    <property type="molecule type" value="Genomic_DNA"/>
</dbReference>
<protein>
    <submittedName>
        <fullName evidence="2">Uncharacterized protein</fullName>
    </submittedName>
</protein>
<name>A0ABQ9U8T8_SAGOE</name>
<evidence type="ECO:0000256" key="1">
    <source>
        <dbReference type="SAM" id="MobiDB-lite"/>
    </source>
</evidence>
<feature type="region of interest" description="Disordered" evidence="1">
    <location>
        <begin position="87"/>
        <end position="107"/>
    </location>
</feature>